<accession>A0A8S9K5Y0</accession>
<feature type="region of interest" description="Disordered" evidence="1">
    <location>
        <begin position="87"/>
        <end position="114"/>
    </location>
</feature>
<sequence>MPSPQLHHFPSKRVPKPRCIQKHLIRIHVHCRWRLEVKEETSSVLDVRVGVHFKKWCLMQSKIKSGAIDEYKKEVEVMLEVALSHLKSHSSSSSGGDTDKNSALSLLPIPENTS</sequence>
<name>A0A8S9K5Y0_BRACR</name>
<reference evidence="2" key="1">
    <citation type="submission" date="2019-12" db="EMBL/GenBank/DDBJ databases">
        <title>Genome sequencing and annotation of Brassica cretica.</title>
        <authorList>
            <person name="Studholme D.J."/>
            <person name="Sarris P.F."/>
        </authorList>
    </citation>
    <scope>NUCLEOTIDE SEQUENCE</scope>
    <source>
        <strain evidence="2">PFS-102/07</strain>
        <tissue evidence="2">Leaf</tissue>
    </source>
</reference>
<dbReference type="PANTHER" id="PTHR47038:SF6">
    <property type="entry name" value="C2 DOMAIN-CONTAINING PROTEIN"/>
    <property type="match status" value="1"/>
</dbReference>
<evidence type="ECO:0000256" key="1">
    <source>
        <dbReference type="SAM" id="MobiDB-lite"/>
    </source>
</evidence>
<organism evidence="2">
    <name type="scientific">Brassica cretica</name>
    <name type="common">Mustard</name>
    <dbReference type="NCBI Taxonomy" id="69181"/>
    <lineage>
        <taxon>Eukaryota</taxon>
        <taxon>Viridiplantae</taxon>
        <taxon>Streptophyta</taxon>
        <taxon>Embryophyta</taxon>
        <taxon>Tracheophyta</taxon>
        <taxon>Spermatophyta</taxon>
        <taxon>Magnoliopsida</taxon>
        <taxon>eudicotyledons</taxon>
        <taxon>Gunneridae</taxon>
        <taxon>Pentapetalae</taxon>
        <taxon>rosids</taxon>
        <taxon>malvids</taxon>
        <taxon>Brassicales</taxon>
        <taxon>Brassicaceae</taxon>
        <taxon>Brassiceae</taxon>
        <taxon>Brassica</taxon>
    </lineage>
</organism>
<dbReference type="AlphaFoldDB" id="A0A8S9K5Y0"/>
<protein>
    <recommendedName>
        <fullName evidence="3">VASt domain-containing protein</fullName>
    </recommendedName>
</protein>
<gene>
    <name evidence="2" type="ORF">F2Q70_00041143</name>
</gene>
<dbReference type="EMBL" id="QGKY02000190">
    <property type="protein sequence ID" value="KAF2589068.1"/>
    <property type="molecule type" value="Genomic_DNA"/>
</dbReference>
<evidence type="ECO:0000313" key="2">
    <source>
        <dbReference type="EMBL" id="KAF2589068.1"/>
    </source>
</evidence>
<proteinExistence type="predicted"/>
<dbReference type="PANTHER" id="PTHR47038">
    <property type="entry name" value="BAG-ASSOCIATED GRAM PROTEIN 1"/>
    <property type="match status" value="1"/>
</dbReference>
<evidence type="ECO:0008006" key="3">
    <source>
        <dbReference type="Google" id="ProtNLM"/>
    </source>
</evidence>
<comment type="caution">
    <text evidence="2">The sequence shown here is derived from an EMBL/GenBank/DDBJ whole genome shotgun (WGS) entry which is preliminary data.</text>
</comment>
<dbReference type="InterPro" id="IPR044655">
    <property type="entry name" value="BAGP1-like"/>
</dbReference>